<reference evidence="2" key="2">
    <citation type="submission" date="2015-11" db="EMBL/GenBank/DDBJ databases">
        <authorList>
            <person name="Zhang Y."/>
            <person name="Guo Z."/>
        </authorList>
    </citation>
    <scope>NUCLEOTIDE SEQUENCE</scope>
</reference>
<keyword evidence="3" id="KW-1185">Reference proteome</keyword>
<dbReference type="Proteomes" id="UP000017246">
    <property type="component" value="Unassembled WGS sequence"/>
</dbReference>
<reference evidence="2" key="1">
    <citation type="journal article" date="2013" name="Nature">
        <title>The genomes of four tapeworm species reveal adaptations to parasitism.</title>
        <authorList>
            <person name="Tsai I.J."/>
            <person name="Zarowiecki M."/>
            <person name="Holroyd N."/>
            <person name="Garciarrubio A."/>
            <person name="Sanchez-Flores A."/>
            <person name="Brooks K.L."/>
            <person name="Tracey A."/>
            <person name="Bobes R.J."/>
            <person name="Fragoso G."/>
            <person name="Sciutto E."/>
            <person name="Aslett M."/>
            <person name="Beasley H."/>
            <person name="Bennett H.M."/>
            <person name="Cai J."/>
            <person name="Camicia F."/>
            <person name="Clark R."/>
            <person name="Cucher M."/>
            <person name="De Silva N."/>
            <person name="Day T.A."/>
            <person name="Deplazes P."/>
            <person name="Estrada K."/>
            <person name="Fernandez C."/>
            <person name="Holland P.W."/>
            <person name="Hou J."/>
            <person name="Hu S."/>
            <person name="Huckvale T."/>
            <person name="Hung S.S."/>
            <person name="Kamenetzky L."/>
            <person name="Keane J.A."/>
            <person name="Kiss F."/>
            <person name="Koziol U."/>
            <person name="Lambert O."/>
            <person name="Liu K."/>
            <person name="Luo X."/>
            <person name="Luo Y."/>
            <person name="Macchiaroli N."/>
            <person name="Nichol S."/>
            <person name="Paps J."/>
            <person name="Parkinson J."/>
            <person name="Pouchkina-Stantcheva N."/>
            <person name="Riddiford N."/>
            <person name="Rosenzvit M."/>
            <person name="Salinas G."/>
            <person name="Wasmuth J.D."/>
            <person name="Zamanian M."/>
            <person name="Zheng Y."/>
            <person name="Cai X."/>
            <person name="Soberon X."/>
            <person name="Olson P.D."/>
            <person name="Laclette J.P."/>
            <person name="Brehm K."/>
            <person name="Berriman M."/>
            <person name="Garciarrubio A."/>
            <person name="Bobes R.J."/>
            <person name="Fragoso G."/>
            <person name="Sanchez-Flores A."/>
            <person name="Estrada K."/>
            <person name="Cevallos M.A."/>
            <person name="Morett E."/>
            <person name="Gonzalez V."/>
            <person name="Portillo T."/>
            <person name="Ochoa-Leyva A."/>
            <person name="Jose M.V."/>
            <person name="Sciutto E."/>
            <person name="Landa A."/>
            <person name="Jimenez L."/>
            <person name="Valdes V."/>
            <person name="Carrero J.C."/>
            <person name="Larralde C."/>
            <person name="Morales-Montor J."/>
            <person name="Limon-Lason J."/>
            <person name="Soberon X."/>
            <person name="Laclette J.P."/>
        </authorList>
    </citation>
    <scope>NUCLEOTIDE SEQUENCE [LARGE SCALE GENOMIC DNA]</scope>
</reference>
<proteinExistence type="predicted"/>
<evidence type="ECO:0000313" key="2">
    <source>
        <dbReference type="EMBL" id="CDS36313.1"/>
    </source>
</evidence>
<dbReference type="EMBL" id="LN902849">
    <property type="protein sequence ID" value="CDS36313.1"/>
    <property type="molecule type" value="Genomic_DNA"/>
</dbReference>
<dbReference type="AlphaFoldDB" id="A0A068Y2H9"/>
<protein>
    <submittedName>
        <fullName evidence="2">Expressed protein</fullName>
    </submittedName>
</protein>
<feature type="region of interest" description="Disordered" evidence="1">
    <location>
        <begin position="1"/>
        <end position="40"/>
    </location>
</feature>
<sequence>MVKMHKQRQRSRTNLSEDPVKGIRTHKCTGSQKTKSISKSSKRPLILCMVNGSTTSTRISTKEAKL</sequence>
<name>A0A068Y2H9_ECHMU</name>
<feature type="compositionally biased region" description="Basic residues" evidence="1">
    <location>
        <begin position="1"/>
        <end position="11"/>
    </location>
</feature>
<evidence type="ECO:0000313" key="3">
    <source>
        <dbReference type="Proteomes" id="UP000017246"/>
    </source>
</evidence>
<gene>
    <name evidence="2" type="ORF">EmuJ_000339700</name>
</gene>
<organism evidence="2 3">
    <name type="scientific">Echinococcus multilocularis</name>
    <name type="common">Fox tapeworm</name>
    <dbReference type="NCBI Taxonomy" id="6211"/>
    <lineage>
        <taxon>Eukaryota</taxon>
        <taxon>Metazoa</taxon>
        <taxon>Spiralia</taxon>
        <taxon>Lophotrochozoa</taxon>
        <taxon>Platyhelminthes</taxon>
        <taxon>Cestoda</taxon>
        <taxon>Eucestoda</taxon>
        <taxon>Cyclophyllidea</taxon>
        <taxon>Taeniidae</taxon>
        <taxon>Echinococcus</taxon>
    </lineage>
</organism>
<accession>A0A068Y2H9</accession>
<evidence type="ECO:0000256" key="1">
    <source>
        <dbReference type="SAM" id="MobiDB-lite"/>
    </source>
</evidence>